<keyword evidence="6" id="KW-0049">Antioxidant</keyword>
<dbReference type="Gene3D" id="2.60.40.200">
    <property type="entry name" value="Superoxide dismutase, copper/zinc binding domain"/>
    <property type="match status" value="1"/>
</dbReference>
<proteinExistence type="inferred from homology"/>
<comment type="subcellular location">
    <subcellularLocation>
        <location evidence="1">Cell envelope</location>
    </subcellularLocation>
    <subcellularLocation>
        <location evidence="2">Secreted</location>
    </subcellularLocation>
</comment>
<comment type="caution">
    <text evidence="9">The sequence shown here is derived from an EMBL/GenBank/DDBJ whole genome shotgun (WGS) entry which is preliminary data.</text>
</comment>
<dbReference type="AlphaFoldDB" id="A0AAV9HTL8"/>
<reference evidence="9" key="1">
    <citation type="journal article" date="2023" name="Mol. Phylogenet. Evol.">
        <title>Genome-scale phylogeny and comparative genomics of the fungal order Sordariales.</title>
        <authorList>
            <person name="Hensen N."/>
            <person name="Bonometti L."/>
            <person name="Westerberg I."/>
            <person name="Brannstrom I.O."/>
            <person name="Guillou S."/>
            <person name="Cros-Aarteil S."/>
            <person name="Calhoun S."/>
            <person name="Haridas S."/>
            <person name="Kuo A."/>
            <person name="Mondo S."/>
            <person name="Pangilinan J."/>
            <person name="Riley R."/>
            <person name="LaButti K."/>
            <person name="Andreopoulos B."/>
            <person name="Lipzen A."/>
            <person name="Chen C."/>
            <person name="Yan M."/>
            <person name="Daum C."/>
            <person name="Ng V."/>
            <person name="Clum A."/>
            <person name="Steindorff A."/>
            <person name="Ohm R.A."/>
            <person name="Martin F."/>
            <person name="Silar P."/>
            <person name="Natvig D.O."/>
            <person name="Lalanne C."/>
            <person name="Gautier V."/>
            <person name="Ament-Velasquez S.L."/>
            <person name="Kruys A."/>
            <person name="Hutchinson M.I."/>
            <person name="Powell A.J."/>
            <person name="Barry K."/>
            <person name="Miller A.N."/>
            <person name="Grigoriev I.V."/>
            <person name="Debuchy R."/>
            <person name="Gladieux P."/>
            <person name="Hiltunen Thoren M."/>
            <person name="Johannesson H."/>
        </authorList>
    </citation>
    <scope>NUCLEOTIDE SEQUENCE</scope>
    <source>
        <strain evidence="9">PSN324</strain>
    </source>
</reference>
<accession>A0AAV9HTL8</accession>
<name>A0AAV9HTL8_9PEZI</name>
<evidence type="ECO:0000256" key="2">
    <source>
        <dbReference type="ARBA" id="ARBA00004613"/>
    </source>
</evidence>
<evidence type="ECO:0000313" key="10">
    <source>
        <dbReference type="Proteomes" id="UP001321749"/>
    </source>
</evidence>
<dbReference type="SUPFAM" id="SSF49329">
    <property type="entry name" value="Cu,Zn superoxide dismutase-like"/>
    <property type="match status" value="1"/>
</dbReference>
<organism evidence="9 10">
    <name type="scientific">Cladorrhinum samala</name>
    <dbReference type="NCBI Taxonomy" id="585594"/>
    <lineage>
        <taxon>Eukaryota</taxon>
        <taxon>Fungi</taxon>
        <taxon>Dikarya</taxon>
        <taxon>Ascomycota</taxon>
        <taxon>Pezizomycotina</taxon>
        <taxon>Sordariomycetes</taxon>
        <taxon>Sordariomycetidae</taxon>
        <taxon>Sordariales</taxon>
        <taxon>Podosporaceae</taxon>
        <taxon>Cladorrhinum</taxon>
    </lineage>
</organism>
<reference evidence="9" key="2">
    <citation type="submission" date="2023-06" db="EMBL/GenBank/DDBJ databases">
        <authorList>
            <consortium name="Lawrence Berkeley National Laboratory"/>
            <person name="Mondo S.J."/>
            <person name="Hensen N."/>
            <person name="Bonometti L."/>
            <person name="Westerberg I."/>
            <person name="Brannstrom I.O."/>
            <person name="Guillou S."/>
            <person name="Cros-Aarteil S."/>
            <person name="Calhoun S."/>
            <person name="Haridas S."/>
            <person name="Kuo A."/>
            <person name="Pangilinan J."/>
            <person name="Riley R."/>
            <person name="Labutti K."/>
            <person name="Andreopoulos B."/>
            <person name="Lipzen A."/>
            <person name="Chen C."/>
            <person name="Yanf M."/>
            <person name="Daum C."/>
            <person name="Ng V."/>
            <person name="Clum A."/>
            <person name="Steindorff A."/>
            <person name="Ohm R."/>
            <person name="Martin F."/>
            <person name="Silar P."/>
            <person name="Natvig D."/>
            <person name="Lalanne C."/>
            <person name="Gautier V."/>
            <person name="Ament-Velasquez S.L."/>
            <person name="Kruys A."/>
            <person name="Hutchinson M.I."/>
            <person name="Powell A.J."/>
            <person name="Barry K."/>
            <person name="Miller A.N."/>
            <person name="Grigoriev I.V."/>
            <person name="Debuchy R."/>
            <person name="Gladieux P."/>
            <person name="Thoren M.H."/>
            <person name="Johannesson H."/>
        </authorList>
    </citation>
    <scope>NUCLEOTIDE SEQUENCE</scope>
    <source>
        <strain evidence="9">PSN324</strain>
    </source>
</reference>
<comment type="catalytic activity">
    <reaction evidence="7">
        <text>2 superoxide + 2 H(+) = H2O2 + O2</text>
        <dbReference type="Rhea" id="RHEA:20696"/>
        <dbReference type="ChEBI" id="CHEBI:15378"/>
        <dbReference type="ChEBI" id="CHEBI:15379"/>
        <dbReference type="ChEBI" id="CHEBI:16240"/>
        <dbReference type="ChEBI" id="CHEBI:18421"/>
        <dbReference type="EC" id="1.15.1.1"/>
    </reaction>
</comment>
<evidence type="ECO:0000256" key="8">
    <source>
        <dbReference type="SAM" id="SignalP"/>
    </source>
</evidence>
<keyword evidence="5" id="KW-0964">Secreted</keyword>
<evidence type="ECO:0000256" key="4">
    <source>
        <dbReference type="ARBA" id="ARBA00012682"/>
    </source>
</evidence>
<dbReference type="GO" id="GO:0004784">
    <property type="term" value="F:superoxide dismutase activity"/>
    <property type="evidence" value="ECO:0007669"/>
    <property type="project" value="UniProtKB-EC"/>
</dbReference>
<evidence type="ECO:0000313" key="9">
    <source>
        <dbReference type="EMBL" id="KAK4462988.1"/>
    </source>
</evidence>
<comment type="similarity">
    <text evidence="3">Belongs to the Cu-Zn superoxide dismutase family.</text>
</comment>
<protein>
    <recommendedName>
        <fullName evidence="4">superoxide dismutase</fullName>
        <ecNumber evidence="4">1.15.1.1</ecNumber>
    </recommendedName>
</protein>
<gene>
    <name evidence="9" type="ORF">QBC42DRAFT_345958</name>
</gene>
<feature type="chain" id="PRO_5043776527" description="superoxide dismutase" evidence="8">
    <location>
        <begin position="19"/>
        <end position="183"/>
    </location>
</feature>
<feature type="signal peptide" evidence="8">
    <location>
        <begin position="1"/>
        <end position="18"/>
    </location>
</feature>
<dbReference type="GO" id="GO:0005576">
    <property type="term" value="C:extracellular region"/>
    <property type="evidence" value="ECO:0007669"/>
    <property type="project" value="UniProtKB-SubCell"/>
</dbReference>
<dbReference type="EMBL" id="MU864965">
    <property type="protein sequence ID" value="KAK4462988.1"/>
    <property type="molecule type" value="Genomic_DNA"/>
</dbReference>
<dbReference type="GO" id="GO:0046872">
    <property type="term" value="F:metal ion binding"/>
    <property type="evidence" value="ECO:0007669"/>
    <property type="project" value="InterPro"/>
</dbReference>
<evidence type="ECO:0000256" key="1">
    <source>
        <dbReference type="ARBA" id="ARBA00004196"/>
    </source>
</evidence>
<dbReference type="FunFam" id="2.60.40.200:FF:000007">
    <property type="entry name" value="Cell surface Cu-only superoxide dismutase 5"/>
    <property type="match status" value="1"/>
</dbReference>
<evidence type="ECO:0000256" key="6">
    <source>
        <dbReference type="ARBA" id="ARBA00022862"/>
    </source>
</evidence>
<keyword evidence="8" id="KW-0732">Signal</keyword>
<dbReference type="EC" id="1.15.1.1" evidence="4"/>
<dbReference type="Proteomes" id="UP001321749">
    <property type="component" value="Unassembled WGS sequence"/>
</dbReference>
<evidence type="ECO:0000256" key="5">
    <source>
        <dbReference type="ARBA" id="ARBA00022525"/>
    </source>
</evidence>
<sequence length="183" mass="19177">MQLISFFGLLGAASLAAAQATNVTTGALGDARPVKNNPVIGEAWIATFDSPALKGTVTAVAAKIGINYTIDVTGLDVAKGPYKYHVHLRPVPVNGTCADTLGHLDSYVRGDSPPCEKSLPQTCEVGDLSGKYGTVAGPDVHYEFNDPYTATNKIQLGYVGERSIVFHDASAARIACANLIKKA</sequence>
<dbReference type="InterPro" id="IPR036423">
    <property type="entry name" value="SOD-like_Cu/Zn_dom_sf"/>
</dbReference>
<evidence type="ECO:0000256" key="7">
    <source>
        <dbReference type="ARBA" id="ARBA00049204"/>
    </source>
</evidence>
<keyword evidence="10" id="KW-1185">Reference proteome</keyword>
<evidence type="ECO:0000256" key="3">
    <source>
        <dbReference type="ARBA" id="ARBA00010457"/>
    </source>
</evidence>